<feature type="compositionally biased region" description="Polar residues" evidence="1">
    <location>
        <begin position="1"/>
        <end position="20"/>
    </location>
</feature>
<evidence type="ECO:0000256" key="2">
    <source>
        <dbReference type="SAM" id="Phobius"/>
    </source>
</evidence>
<evidence type="ECO:0000313" key="4">
    <source>
        <dbReference type="Proteomes" id="UP000887013"/>
    </source>
</evidence>
<comment type="caution">
    <text evidence="3">The sequence shown here is derived from an EMBL/GenBank/DDBJ whole genome shotgun (WGS) entry which is preliminary data.</text>
</comment>
<evidence type="ECO:0000313" key="3">
    <source>
        <dbReference type="EMBL" id="GFU46004.1"/>
    </source>
</evidence>
<feature type="transmembrane region" description="Helical" evidence="2">
    <location>
        <begin position="56"/>
        <end position="75"/>
    </location>
</feature>
<name>A0A8X6R092_NEPPI</name>
<dbReference type="Proteomes" id="UP000887013">
    <property type="component" value="Unassembled WGS sequence"/>
</dbReference>
<proteinExistence type="predicted"/>
<evidence type="ECO:0000256" key="1">
    <source>
        <dbReference type="SAM" id="MobiDB-lite"/>
    </source>
</evidence>
<dbReference type="EMBL" id="BMAW01086093">
    <property type="protein sequence ID" value="GFU46004.1"/>
    <property type="molecule type" value="Genomic_DNA"/>
</dbReference>
<keyword evidence="2" id="KW-1133">Transmembrane helix</keyword>
<accession>A0A8X6R092</accession>
<reference evidence="3" key="1">
    <citation type="submission" date="2020-08" db="EMBL/GenBank/DDBJ databases">
        <title>Multicomponent nature underlies the extraordinary mechanical properties of spider dragline silk.</title>
        <authorList>
            <person name="Kono N."/>
            <person name="Nakamura H."/>
            <person name="Mori M."/>
            <person name="Yoshida Y."/>
            <person name="Ohtoshi R."/>
            <person name="Malay A.D."/>
            <person name="Moran D.A.P."/>
            <person name="Tomita M."/>
            <person name="Numata K."/>
            <person name="Arakawa K."/>
        </authorList>
    </citation>
    <scope>NUCLEOTIDE SEQUENCE</scope>
</reference>
<sequence length="86" mass="9817">MWTKHSSLWTKHSRAPSVSGSGDRLSVDPFRNAKPLISVEGILKGRTGQDFFPGGWSHFLDVFYVFSAVLCFLFAKPKYVLKEFEY</sequence>
<keyword evidence="4" id="KW-1185">Reference proteome</keyword>
<dbReference type="OrthoDB" id="10511684at2759"/>
<keyword evidence="2" id="KW-0812">Transmembrane</keyword>
<protein>
    <submittedName>
        <fullName evidence="3">Uncharacterized protein</fullName>
    </submittedName>
</protein>
<dbReference type="AlphaFoldDB" id="A0A8X6R092"/>
<feature type="region of interest" description="Disordered" evidence="1">
    <location>
        <begin position="1"/>
        <end position="26"/>
    </location>
</feature>
<gene>
    <name evidence="3" type="ORF">NPIL_221341</name>
</gene>
<organism evidence="3 4">
    <name type="scientific">Nephila pilipes</name>
    <name type="common">Giant wood spider</name>
    <name type="synonym">Nephila maculata</name>
    <dbReference type="NCBI Taxonomy" id="299642"/>
    <lineage>
        <taxon>Eukaryota</taxon>
        <taxon>Metazoa</taxon>
        <taxon>Ecdysozoa</taxon>
        <taxon>Arthropoda</taxon>
        <taxon>Chelicerata</taxon>
        <taxon>Arachnida</taxon>
        <taxon>Araneae</taxon>
        <taxon>Araneomorphae</taxon>
        <taxon>Entelegynae</taxon>
        <taxon>Araneoidea</taxon>
        <taxon>Nephilidae</taxon>
        <taxon>Nephila</taxon>
    </lineage>
</organism>
<keyword evidence="2" id="KW-0472">Membrane</keyword>